<feature type="binding site" evidence="3">
    <location>
        <position position="88"/>
    </location>
    <ligand>
        <name>Mn(2+)</name>
        <dbReference type="ChEBI" id="CHEBI:29035"/>
    </ligand>
</feature>
<dbReference type="InterPro" id="IPR002480">
    <property type="entry name" value="DAHP_synth_2"/>
</dbReference>
<dbReference type="Pfam" id="PF01474">
    <property type="entry name" value="DAHP_synth_2"/>
    <property type="match status" value="1"/>
</dbReference>
<keyword evidence="3" id="KW-0170">Cobalt</keyword>
<dbReference type="Gene3D" id="3.20.20.70">
    <property type="entry name" value="Aldolase class I"/>
    <property type="match status" value="1"/>
</dbReference>
<dbReference type="SUPFAM" id="SSF51569">
    <property type="entry name" value="Aldolase"/>
    <property type="match status" value="1"/>
</dbReference>
<comment type="cofactor">
    <cofactor evidence="3">
        <name>Mn(2+)</name>
        <dbReference type="ChEBI" id="CHEBI:29035"/>
    </cofactor>
    <cofactor evidence="3">
        <name>Co(2+)</name>
        <dbReference type="ChEBI" id="CHEBI:48828"/>
    </cofactor>
    <cofactor evidence="3">
        <name>Cd(2+)</name>
        <dbReference type="ChEBI" id="CHEBI:48775"/>
    </cofactor>
    <text evidence="3">Binds 1 divalent cation per subunit. The enzyme is active with manganese, cobalt or cadmium ions.</text>
</comment>
<evidence type="ECO:0000256" key="2">
    <source>
        <dbReference type="ARBA" id="ARBA00022679"/>
    </source>
</evidence>
<dbReference type="NCBIfam" id="TIGR01358">
    <property type="entry name" value="DAHP_synth_II"/>
    <property type="match status" value="1"/>
</dbReference>
<dbReference type="GO" id="GO:0003849">
    <property type="term" value="F:3-deoxy-7-phosphoheptulonate synthase activity"/>
    <property type="evidence" value="ECO:0007669"/>
    <property type="project" value="UniProtKB-EC"/>
</dbReference>
<protein>
    <recommendedName>
        <fullName evidence="4">Phospho-2-dehydro-3-deoxyheptonate aldolase</fullName>
        <ecNumber evidence="4">2.5.1.54</ecNumber>
    </recommendedName>
</protein>
<gene>
    <name evidence="5" type="ORF">ACFYG5_10610</name>
</gene>
<dbReference type="EMBL" id="CP170721">
    <property type="protein sequence ID" value="XIA17026.1"/>
    <property type="molecule type" value="Genomic_DNA"/>
</dbReference>
<accession>A0AB74UK43</accession>
<comment type="catalytic activity">
    <reaction evidence="4">
        <text>D-erythrose 4-phosphate + phosphoenolpyruvate + H2O = 7-phospho-2-dehydro-3-deoxy-D-arabino-heptonate + phosphate</text>
        <dbReference type="Rhea" id="RHEA:14717"/>
        <dbReference type="ChEBI" id="CHEBI:15377"/>
        <dbReference type="ChEBI" id="CHEBI:16897"/>
        <dbReference type="ChEBI" id="CHEBI:43474"/>
        <dbReference type="ChEBI" id="CHEBI:58394"/>
        <dbReference type="ChEBI" id="CHEBI:58702"/>
        <dbReference type="EC" id="2.5.1.54"/>
    </reaction>
</comment>
<dbReference type="AlphaFoldDB" id="A0AB74UK43"/>
<feature type="binding site" evidence="3">
    <location>
        <position position="370"/>
    </location>
    <ligand>
        <name>Mn(2+)</name>
        <dbReference type="ChEBI" id="CHEBI:29035"/>
    </ligand>
</feature>
<keyword evidence="3" id="KW-0464">Manganese</keyword>
<name>A0AB74UK43_9GAMM</name>
<feature type="binding site" evidence="3">
    <location>
        <position position="412"/>
    </location>
    <ligand>
        <name>Mn(2+)</name>
        <dbReference type="ChEBI" id="CHEBI:29035"/>
    </ligand>
</feature>
<evidence type="ECO:0000256" key="1">
    <source>
        <dbReference type="ARBA" id="ARBA00008911"/>
    </source>
</evidence>
<comment type="similarity">
    <text evidence="1 4">Belongs to the class-II DAHP synthase family.</text>
</comment>
<evidence type="ECO:0000256" key="3">
    <source>
        <dbReference type="PIRSR" id="PIRSR602480-1"/>
    </source>
</evidence>
<feature type="binding site" evidence="3">
    <location>
        <position position="307"/>
    </location>
    <ligand>
        <name>phosphoenolpyruvate</name>
        <dbReference type="ChEBI" id="CHEBI:58702"/>
    </ligand>
</feature>
<reference evidence="5" key="1">
    <citation type="submission" date="2024-10" db="EMBL/GenBank/DDBJ databases">
        <authorList>
            <person name="Lesea H.P."/>
            <person name="Kuehl J.V."/>
            <person name="Chandonia J.-M."/>
        </authorList>
    </citation>
    <scope>NUCLEOTIDE SEQUENCE</scope>
    <source>
        <strain evidence="5">FW102-FHT14D07</strain>
    </source>
</reference>
<dbReference type="PANTHER" id="PTHR21337:SF0">
    <property type="entry name" value="PHOSPHO-2-DEHYDRO-3-DEOXYHEPTONATE ALDOLASE"/>
    <property type="match status" value="1"/>
</dbReference>
<keyword evidence="2 4" id="KW-0808">Transferase</keyword>
<sequence>MNKLRDSDVGVVAADVARTGTAPWTPDSWQRRPALQQPSYDDPVELAKAGALLARLPPLVTSWEILALKEAVAEAQEGKRFLLQGGDCAESFADCTSPVISNRLKVLLQMSLVLVHGLKKPVLRVGRFAGQYAKPRSADSETRHGVSLPSFRGDVVNSQEFTAAARRPDPQRLIQAHAHSALTMNFVRALIDGGFADLRHPEYWDLAWVEHSPLAAEYRQMVAAISDSLHFMETLAGPIAGFSKVDFFTSHEALLLHYEQALTRQVPRNPGWFNLSTHFPWIGMRTAALDGAHVEYFRGIRNPVAVKIGPSVTPDQLLPLIDALDPHAEPGRLTLIHRMGQAKIADALPPLLDAVKREGRRVLWVADPMHGNTESTSNGHKTRRFDNIRGELDRAFDIHAAAGTRLGGVHLELTGEDVTECIGGARDLKEGDLDRAYKSMVDPRLNYEQSLELAMLIVRKSTGGAG</sequence>
<keyword evidence="3" id="KW-0104">Cadmium</keyword>
<organism evidence="5">
    <name type="scientific">Rhodanobacter sp. FW102-FHT14D07</name>
    <dbReference type="NCBI Taxonomy" id="3351462"/>
    <lineage>
        <taxon>Bacteria</taxon>
        <taxon>Pseudomonadati</taxon>
        <taxon>Pseudomonadota</taxon>
        <taxon>Gammaproteobacteria</taxon>
        <taxon>Lysobacterales</taxon>
        <taxon>Rhodanobacteraceae</taxon>
        <taxon>Rhodanobacter</taxon>
    </lineage>
</organism>
<feature type="binding site" evidence="3">
    <location>
        <position position="338"/>
    </location>
    <ligand>
        <name>phosphoenolpyruvate</name>
        <dbReference type="ChEBI" id="CHEBI:58702"/>
    </ligand>
</feature>
<evidence type="ECO:0000313" key="5">
    <source>
        <dbReference type="EMBL" id="XIA17026.1"/>
    </source>
</evidence>
<feature type="binding site" evidence="3">
    <location>
        <position position="442"/>
    </location>
    <ligand>
        <name>Mn(2+)</name>
        <dbReference type="ChEBI" id="CHEBI:29035"/>
    </ligand>
</feature>
<dbReference type="GO" id="GO:0009073">
    <property type="term" value="P:aromatic amino acid family biosynthetic process"/>
    <property type="evidence" value="ECO:0007669"/>
    <property type="project" value="InterPro"/>
</dbReference>
<feature type="binding site" evidence="3">
    <location>
        <position position="127"/>
    </location>
    <ligand>
        <name>phosphoenolpyruvate</name>
        <dbReference type="ChEBI" id="CHEBI:58702"/>
    </ligand>
</feature>
<dbReference type="RefSeq" id="WP_395117287.1">
    <property type="nucleotide sequence ID" value="NZ_CP170721.1"/>
</dbReference>
<dbReference type="PANTHER" id="PTHR21337">
    <property type="entry name" value="PHOSPHO-2-DEHYDRO-3-DEOXYHEPTONATE ALDOLASE 1, 2"/>
    <property type="match status" value="1"/>
</dbReference>
<evidence type="ECO:0000256" key="4">
    <source>
        <dbReference type="RuleBase" id="RU363071"/>
    </source>
</evidence>
<dbReference type="EC" id="2.5.1.54" evidence="4"/>
<proteinExistence type="inferred from homology"/>
<dbReference type="InterPro" id="IPR013785">
    <property type="entry name" value="Aldolase_TIM"/>
</dbReference>